<dbReference type="Pfam" id="PF02515">
    <property type="entry name" value="CoA_transf_3"/>
    <property type="match status" value="1"/>
</dbReference>
<sequence>MPLRNYRVLDLTRLLPGPYCTMILADFGAEVIKVEDTNVGDYTRHWEMDNQEEQSPFYEALNRNKKSVSIDLKAKKGKEIFKELVKEADVVVESFRPGVMERLELGYDTLKTVNPSLIYCAITGFGQTGPYMNDPGHDINYLSLAGLLYYFAREHQKPAPPPVQIADIGGGALPATIGILMALLEKEQSGKGQFIDISMLDNIMSWMSSFLPDYLQTKKEPQPGKLVLSGAKACYEVYETKDGRYLAVGALEEKFWKTFCETIGKESFIPLLNAPLQEQHRLKTEIQNIISQKTLVEWTNIFAGKEACVTPVHTLDEMVKDPQLNAREIIKTVHGKRYISPSIHLSETPGAIKEVAPKQGEHTEEVLTTLGLSEEDIHTLKVENVIKVEK</sequence>
<dbReference type="PANTHER" id="PTHR48228:SF5">
    <property type="entry name" value="ALPHA-METHYLACYL-COA RACEMASE"/>
    <property type="match status" value="1"/>
</dbReference>
<name>A0ABW0U786_9BACI</name>
<dbReference type="PANTHER" id="PTHR48228">
    <property type="entry name" value="SUCCINYL-COA--D-CITRAMALATE COA-TRANSFERASE"/>
    <property type="match status" value="1"/>
</dbReference>
<reference evidence="2" key="1">
    <citation type="journal article" date="2019" name="Int. J. Syst. Evol. Microbiol.">
        <title>The Global Catalogue of Microorganisms (GCM) 10K type strain sequencing project: providing services to taxonomists for standard genome sequencing and annotation.</title>
        <authorList>
            <consortium name="The Broad Institute Genomics Platform"/>
            <consortium name="The Broad Institute Genome Sequencing Center for Infectious Disease"/>
            <person name="Wu L."/>
            <person name="Ma J."/>
        </authorList>
    </citation>
    <scope>NUCLEOTIDE SEQUENCE [LARGE SCALE GENOMIC DNA]</scope>
    <source>
        <strain evidence="2">CGMCC 1.15790</strain>
    </source>
</reference>
<keyword evidence="2" id="KW-1185">Reference proteome</keyword>
<gene>
    <name evidence="1" type="ORF">ACFPTR_04740</name>
</gene>
<dbReference type="RefSeq" id="WP_270897470.1">
    <property type="nucleotide sequence ID" value="NZ_JBHSPF010000018.1"/>
</dbReference>
<organism evidence="1 2">
    <name type="scientific">Aliibacillus thermotolerans</name>
    <dbReference type="NCBI Taxonomy" id="1834418"/>
    <lineage>
        <taxon>Bacteria</taxon>
        <taxon>Bacillati</taxon>
        <taxon>Bacillota</taxon>
        <taxon>Bacilli</taxon>
        <taxon>Bacillales</taxon>
        <taxon>Bacillaceae</taxon>
        <taxon>Aliibacillus</taxon>
    </lineage>
</organism>
<dbReference type="GO" id="GO:0016740">
    <property type="term" value="F:transferase activity"/>
    <property type="evidence" value="ECO:0007669"/>
    <property type="project" value="UniProtKB-KW"/>
</dbReference>
<dbReference type="InterPro" id="IPR050509">
    <property type="entry name" value="CoA-transferase_III"/>
</dbReference>
<dbReference type="InterPro" id="IPR023606">
    <property type="entry name" value="CoA-Trfase_III_dom_1_sf"/>
</dbReference>
<proteinExistence type="predicted"/>
<dbReference type="InterPro" id="IPR003673">
    <property type="entry name" value="CoA-Trfase_fam_III"/>
</dbReference>
<dbReference type="Gene3D" id="3.30.1540.10">
    <property type="entry name" value="formyl-coa transferase, domain 3"/>
    <property type="match status" value="1"/>
</dbReference>
<keyword evidence="1" id="KW-0808">Transferase</keyword>
<dbReference type="SUPFAM" id="SSF89796">
    <property type="entry name" value="CoA-transferase family III (CaiB/BaiF)"/>
    <property type="match status" value="1"/>
</dbReference>
<dbReference type="EMBL" id="JBHSPF010000018">
    <property type="protein sequence ID" value="MFC5628201.1"/>
    <property type="molecule type" value="Genomic_DNA"/>
</dbReference>
<dbReference type="InterPro" id="IPR044855">
    <property type="entry name" value="CoA-Trfase_III_dom3_sf"/>
</dbReference>
<dbReference type="Proteomes" id="UP001596143">
    <property type="component" value="Unassembled WGS sequence"/>
</dbReference>
<accession>A0ABW0U786</accession>
<dbReference type="Gene3D" id="3.40.50.10540">
    <property type="entry name" value="Crotonobetainyl-coa:carnitine coa-transferase, domain 1"/>
    <property type="match status" value="2"/>
</dbReference>
<evidence type="ECO:0000313" key="1">
    <source>
        <dbReference type="EMBL" id="MFC5628201.1"/>
    </source>
</evidence>
<comment type="caution">
    <text evidence="1">The sequence shown here is derived from an EMBL/GenBank/DDBJ whole genome shotgun (WGS) entry which is preliminary data.</text>
</comment>
<protein>
    <submittedName>
        <fullName evidence="1">CaiB/BaiF CoA transferase family protein</fullName>
    </submittedName>
</protein>
<evidence type="ECO:0000313" key="2">
    <source>
        <dbReference type="Proteomes" id="UP001596143"/>
    </source>
</evidence>